<dbReference type="InterPro" id="IPR001296">
    <property type="entry name" value="Glyco_trans_1"/>
</dbReference>
<organism evidence="4">
    <name type="scientific">Methanothermobacter wolfeii</name>
    <name type="common">Methanobacterium wolfei</name>
    <dbReference type="NCBI Taxonomy" id="145261"/>
    <lineage>
        <taxon>Archaea</taxon>
        <taxon>Methanobacteriati</taxon>
        <taxon>Methanobacteriota</taxon>
        <taxon>Methanomada group</taxon>
        <taxon>Methanobacteria</taxon>
        <taxon>Methanobacteriales</taxon>
        <taxon>Methanobacteriaceae</taxon>
        <taxon>Methanothermobacter</taxon>
    </lineage>
</organism>
<accession>A0A9E7RWB2</accession>
<dbReference type="Pfam" id="PF13439">
    <property type="entry name" value="Glyco_transf_4"/>
    <property type="match status" value="1"/>
</dbReference>
<keyword evidence="4" id="KW-0328">Glycosyltransferase</keyword>
<reference evidence="4" key="1">
    <citation type="submission" date="2022-09" db="EMBL/GenBank/DDBJ databases">
        <title>Characterization of three MwoI isoschizomers from sequenced genome and metagenomes.</title>
        <authorList>
            <person name="Fomenkov A."/>
            <person name="Xu S.Y."/>
            <person name="Roberts R.J."/>
        </authorList>
    </citation>
    <scope>NUCLEOTIDE SEQUENCE</scope>
    <source>
        <strain evidence="4">DSM 2970</strain>
    </source>
</reference>
<dbReference type="PANTHER" id="PTHR45947:SF3">
    <property type="entry name" value="SULFOQUINOVOSYL TRANSFERASE SQD2"/>
    <property type="match status" value="1"/>
</dbReference>
<dbReference type="CDD" id="cd03821">
    <property type="entry name" value="GT4_Bme6-like"/>
    <property type="match status" value="1"/>
</dbReference>
<protein>
    <submittedName>
        <fullName evidence="4">Glycosyltransferase</fullName>
        <ecNumber evidence="4">2.4.-.-</ecNumber>
    </submittedName>
</protein>
<dbReference type="Proteomes" id="UP001065373">
    <property type="component" value="Chromosome"/>
</dbReference>
<proteinExistence type="predicted"/>
<reference evidence="3 5" key="2">
    <citation type="submission" date="2023-12" db="EMBL/GenBank/DDBJ databases">
        <title>Phenotypic and Genomic Characterization of Methanothermobacter wolfeii Strain BSEL, a CO2-Capturing Archaeon with Minimal Nutrient Requirements.</title>
        <authorList>
            <person name="Ale Enriquez F."/>
            <person name="Ahring B.K."/>
        </authorList>
    </citation>
    <scope>NUCLEOTIDE SEQUENCE [LARGE SCALE GENOMIC DNA]</scope>
    <source>
        <strain evidence="3 5">BSEL-1</strain>
    </source>
</reference>
<gene>
    <name evidence="4" type="ORF">N5910_03950</name>
    <name evidence="3" type="ORF">U2150_02085</name>
</gene>
<dbReference type="SUPFAM" id="SSF53756">
    <property type="entry name" value="UDP-Glycosyltransferase/glycogen phosphorylase"/>
    <property type="match status" value="1"/>
</dbReference>
<sequence length="377" mass="42676">MRILHVTPYFKPSWEAGGPPRMVYDLASWQVAEGHDVTVYTTDGFKRRLDTEKNRPVDVDGIRTYYFRNLSMYLTGNLNMPIPCRLPSVAAREIGGFDIIHIHEHRTFLAAVTSILASRHRVPYIVQPHGSVPTMTRSFIKNIFDFMAGRRIMAGAERVVASSEIESRFYRKVYPFLKDDSIIRVPNPVKLEGVPQGGAFRRKWGLGDERIVLYIGRIHEMKGLDLLVRAYREMDEVKLVIAGPDDHYLEGLRALMDKLGVSGRVIMTGPLYGMDKLGAYRDADVFVLPSRYESFGNVVAEAISCGTPVVVTSKCGVSEWIEPSDGVIVEPSVEGLRKGIYRVLNNRESFRPSAEKFDPDIISRRFQEVYVEVLSSR</sequence>
<dbReference type="PANTHER" id="PTHR45947">
    <property type="entry name" value="SULFOQUINOVOSYL TRANSFERASE SQD2"/>
    <property type="match status" value="1"/>
</dbReference>
<dbReference type="Pfam" id="PF00534">
    <property type="entry name" value="Glycos_transf_1"/>
    <property type="match status" value="1"/>
</dbReference>
<evidence type="ECO:0000259" key="2">
    <source>
        <dbReference type="Pfam" id="PF13439"/>
    </source>
</evidence>
<dbReference type="GeneID" id="58978409"/>
<name>A0A9E7RWB2_METWO</name>
<feature type="domain" description="Glycosyl transferase family 1" evidence="1">
    <location>
        <begin position="200"/>
        <end position="349"/>
    </location>
</feature>
<dbReference type="EMBL" id="CP104550">
    <property type="protein sequence ID" value="UXH32443.1"/>
    <property type="molecule type" value="Genomic_DNA"/>
</dbReference>
<keyword evidence="4" id="KW-0808">Transferase</keyword>
<dbReference type="GeneID" id="75106376"/>
<evidence type="ECO:0000313" key="3">
    <source>
        <dbReference type="EMBL" id="MEJ8542287.1"/>
    </source>
</evidence>
<dbReference type="GO" id="GO:0016757">
    <property type="term" value="F:glycosyltransferase activity"/>
    <property type="evidence" value="ECO:0007669"/>
    <property type="project" value="UniProtKB-KW"/>
</dbReference>
<dbReference type="RefSeq" id="WP_074358820.1">
    <property type="nucleotide sequence ID" value="NZ_CP104550.1"/>
</dbReference>
<keyword evidence="5" id="KW-1185">Reference proteome</keyword>
<feature type="domain" description="Glycosyltransferase subfamily 4-like N-terminal" evidence="2">
    <location>
        <begin position="17"/>
        <end position="192"/>
    </location>
</feature>
<evidence type="ECO:0000259" key="1">
    <source>
        <dbReference type="Pfam" id="PF00534"/>
    </source>
</evidence>
<evidence type="ECO:0000313" key="4">
    <source>
        <dbReference type="EMBL" id="UXH32443.1"/>
    </source>
</evidence>
<evidence type="ECO:0000313" key="5">
    <source>
        <dbReference type="Proteomes" id="UP001369247"/>
    </source>
</evidence>
<dbReference type="Proteomes" id="UP001369247">
    <property type="component" value="Unassembled WGS sequence"/>
</dbReference>
<dbReference type="KEGG" id="mwo:MWSIV6_0762"/>
<dbReference type="EMBL" id="JAXUHJ010000004">
    <property type="protein sequence ID" value="MEJ8542287.1"/>
    <property type="molecule type" value="Genomic_DNA"/>
</dbReference>
<dbReference type="EC" id="2.4.-.-" evidence="4"/>
<dbReference type="InterPro" id="IPR028098">
    <property type="entry name" value="Glyco_trans_4-like_N"/>
</dbReference>
<dbReference type="AlphaFoldDB" id="A0A9E7RWB2"/>
<dbReference type="Gene3D" id="3.40.50.2000">
    <property type="entry name" value="Glycogen Phosphorylase B"/>
    <property type="match status" value="2"/>
</dbReference>
<dbReference type="InterPro" id="IPR050194">
    <property type="entry name" value="Glycosyltransferase_grp1"/>
</dbReference>